<proteinExistence type="predicted"/>
<dbReference type="Proteomes" id="UP000775213">
    <property type="component" value="Unassembled WGS sequence"/>
</dbReference>
<name>A0AAV7GUK1_DENCH</name>
<comment type="caution">
    <text evidence="2">The sequence shown here is derived from an EMBL/GenBank/DDBJ whole genome shotgun (WGS) entry which is preliminary data.</text>
</comment>
<dbReference type="EMBL" id="JAGFBR010000010">
    <property type="protein sequence ID" value="KAH0460391.1"/>
    <property type="molecule type" value="Genomic_DNA"/>
</dbReference>
<evidence type="ECO:0000256" key="1">
    <source>
        <dbReference type="SAM" id="MobiDB-lite"/>
    </source>
</evidence>
<sequence length="86" mass="9648">MLTAMTDMAENVDSILVGKKNEHKFRAGGGKDLKASLMPDLRVSERRGKAKKMKHAEQNPHTTKQYTPMDQVNQSSFTNIPECLTD</sequence>
<keyword evidence="3" id="KW-1185">Reference proteome</keyword>
<dbReference type="AlphaFoldDB" id="A0AAV7GUK1"/>
<protein>
    <submittedName>
        <fullName evidence="2">Uncharacterized protein</fullName>
    </submittedName>
</protein>
<organism evidence="2 3">
    <name type="scientific">Dendrobium chrysotoxum</name>
    <name type="common">Orchid</name>
    <dbReference type="NCBI Taxonomy" id="161865"/>
    <lineage>
        <taxon>Eukaryota</taxon>
        <taxon>Viridiplantae</taxon>
        <taxon>Streptophyta</taxon>
        <taxon>Embryophyta</taxon>
        <taxon>Tracheophyta</taxon>
        <taxon>Spermatophyta</taxon>
        <taxon>Magnoliopsida</taxon>
        <taxon>Liliopsida</taxon>
        <taxon>Asparagales</taxon>
        <taxon>Orchidaceae</taxon>
        <taxon>Epidendroideae</taxon>
        <taxon>Malaxideae</taxon>
        <taxon>Dendrobiinae</taxon>
        <taxon>Dendrobium</taxon>
    </lineage>
</organism>
<feature type="compositionally biased region" description="Polar residues" evidence="1">
    <location>
        <begin position="59"/>
        <end position="79"/>
    </location>
</feature>
<feature type="region of interest" description="Disordered" evidence="1">
    <location>
        <begin position="45"/>
        <end position="86"/>
    </location>
</feature>
<accession>A0AAV7GUK1</accession>
<reference evidence="2 3" key="1">
    <citation type="journal article" date="2021" name="Hortic Res">
        <title>Chromosome-scale assembly of the Dendrobium chrysotoxum genome enhances the understanding of orchid evolution.</title>
        <authorList>
            <person name="Zhang Y."/>
            <person name="Zhang G.Q."/>
            <person name="Zhang D."/>
            <person name="Liu X.D."/>
            <person name="Xu X.Y."/>
            <person name="Sun W.H."/>
            <person name="Yu X."/>
            <person name="Zhu X."/>
            <person name="Wang Z.W."/>
            <person name="Zhao X."/>
            <person name="Zhong W.Y."/>
            <person name="Chen H."/>
            <person name="Yin W.L."/>
            <person name="Huang T."/>
            <person name="Niu S.C."/>
            <person name="Liu Z.J."/>
        </authorList>
    </citation>
    <scope>NUCLEOTIDE SEQUENCE [LARGE SCALE GENOMIC DNA]</scope>
    <source>
        <strain evidence="2">Lindl</strain>
    </source>
</reference>
<evidence type="ECO:0000313" key="3">
    <source>
        <dbReference type="Proteomes" id="UP000775213"/>
    </source>
</evidence>
<gene>
    <name evidence="2" type="ORF">IEQ34_011054</name>
</gene>
<evidence type="ECO:0000313" key="2">
    <source>
        <dbReference type="EMBL" id="KAH0460391.1"/>
    </source>
</evidence>